<dbReference type="Proteomes" id="UP000037904">
    <property type="component" value="Unassembled WGS sequence"/>
</dbReference>
<keyword evidence="3" id="KW-1185">Reference proteome</keyword>
<evidence type="ECO:0000256" key="1">
    <source>
        <dbReference type="SAM" id="MobiDB-lite"/>
    </source>
</evidence>
<evidence type="ECO:0000313" key="3">
    <source>
        <dbReference type="Proteomes" id="UP000037904"/>
    </source>
</evidence>
<organism evidence="2 3">
    <name type="scientific">Fusarium langsethiae</name>
    <dbReference type="NCBI Taxonomy" id="179993"/>
    <lineage>
        <taxon>Eukaryota</taxon>
        <taxon>Fungi</taxon>
        <taxon>Dikarya</taxon>
        <taxon>Ascomycota</taxon>
        <taxon>Pezizomycotina</taxon>
        <taxon>Sordariomycetes</taxon>
        <taxon>Hypocreomycetidae</taxon>
        <taxon>Hypocreales</taxon>
        <taxon>Nectriaceae</taxon>
        <taxon>Fusarium</taxon>
    </lineage>
</organism>
<gene>
    <name evidence="2" type="ORF">FLAG1_09244</name>
</gene>
<accession>A0A0N0V5K8</accession>
<sequence length="305" mass="35317">MPSRLTFAFAPILPRRLKDRHLHNQAIRRPLRRRHKTSVLDCYFRTSKRPAGSPRSGLPIHSVQNDQNKPSPIKSPVPLKLREAIQRGKTLVDLQNVWDLCFALKNNPLLICIGENPSLEDLWRAYIQYEQIEENVNAVKVLSRVVKADFIAKMFPKTQKRRKYTQHNCQDPQMYVARRLSDLVTRFGRGVLLYPGFDMTIYDIAKVTNDHINDLVDLIHKYHSGLKDELSNLSKVLPKMIIWGAPASHLVIEQIPKDRLAEHQARSMNDLIQFYDIPEEGRIQGEPDFNEDMSKWHGSVAGIEW</sequence>
<proteinExistence type="predicted"/>
<protein>
    <submittedName>
        <fullName evidence="2">Uncharacterized protein</fullName>
    </submittedName>
</protein>
<dbReference type="EMBL" id="JXCE01000340">
    <property type="protein sequence ID" value="KPA37927.1"/>
    <property type="molecule type" value="Genomic_DNA"/>
</dbReference>
<dbReference type="AlphaFoldDB" id="A0A0N0V5K8"/>
<comment type="caution">
    <text evidence="2">The sequence shown here is derived from an EMBL/GenBank/DDBJ whole genome shotgun (WGS) entry which is preliminary data.</text>
</comment>
<name>A0A0N0V5K8_FUSLA</name>
<reference evidence="2 3" key="1">
    <citation type="submission" date="2015-04" db="EMBL/GenBank/DDBJ databases">
        <title>The draft genome sequence of Fusarium langsethiae, a T-2/HT-2 mycotoxin producer.</title>
        <authorList>
            <person name="Lysoe E."/>
            <person name="Divon H.H."/>
            <person name="Terzi V."/>
            <person name="Orru L."/>
            <person name="Lamontanara A."/>
            <person name="Kolseth A.-K."/>
            <person name="Frandsen R.J."/>
            <person name="Nielsen K."/>
            <person name="Thrane U."/>
        </authorList>
    </citation>
    <scope>NUCLEOTIDE SEQUENCE [LARGE SCALE GENOMIC DNA]</scope>
    <source>
        <strain evidence="2 3">Fl201059</strain>
    </source>
</reference>
<evidence type="ECO:0000313" key="2">
    <source>
        <dbReference type="EMBL" id="KPA37927.1"/>
    </source>
</evidence>
<feature type="region of interest" description="Disordered" evidence="1">
    <location>
        <begin position="46"/>
        <end position="75"/>
    </location>
</feature>